<evidence type="ECO:0000259" key="10">
    <source>
        <dbReference type="PROSITE" id="PS50114"/>
    </source>
</evidence>
<feature type="compositionally biased region" description="Polar residues" evidence="9">
    <location>
        <begin position="460"/>
        <end position="480"/>
    </location>
</feature>
<feature type="compositionally biased region" description="Low complexity" evidence="9">
    <location>
        <begin position="550"/>
        <end position="583"/>
    </location>
</feature>
<feature type="compositionally biased region" description="Polar residues" evidence="9">
    <location>
        <begin position="432"/>
        <end position="443"/>
    </location>
</feature>
<dbReference type="PANTHER" id="PTHR10071">
    <property type="entry name" value="TRANSCRIPTION FACTOR GATA FAMILY MEMBER"/>
    <property type="match status" value="1"/>
</dbReference>
<evidence type="ECO:0000256" key="4">
    <source>
        <dbReference type="ARBA" id="ARBA00022833"/>
    </source>
</evidence>
<keyword evidence="3 8" id="KW-0863">Zinc-finger</keyword>
<feature type="compositionally biased region" description="Polar residues" evidence="9">
    <location>
        <begin position="328"/>
        <end position="353"/>
    </location>
</feature>
<dbReference type="Pfam" id="PF08550">
    <property type="entry name" value="GATA_AreA"/>
    <property type="match status" value="1"/>
</dbReference>
<evidence type="ECO:0000256" key="3">
    <source>
        <dbReference type="ARBA" id="ARBA00022771"/>
    </source>
</evidence>
<sequence>MSRLSAVLPGTPPLSGTTTPLTDERHLPHFKLSNDTLIDIANLNSDTEAKTASIPASYPSLSLLPNNITTIQSLQQSSKGSVRSTRPLSYYDPGESKPPTPPGAEGQPSFFATGSSEGYIGSTDTMSQGPSAPQMSLLSQAMQQHLARQQAKGLPNTDQASIHSAAHTPSGSALPSPAFAGPSSPFTFAGGLGSETGMRPPVPHQNSFGAAVAQMQQQPFGTYMNHNHNRRPSGYATNPHSAAPSAGPSRSSSPSRAAQPMSNLPLESSSHPMGMSHNAARSIGQNQQPSPGQMGADYSSTYGSQRTVNGFGPPPHGSATAGMAPTPDSWNNQPGLGYASTPQNPYAPQQNSMVPPVGFQPVSHGRQQSHPRQQQQQHGQPPLLQLTQPPPQFSSYRGPPDSLLSPETASSDFAGFFAAPPPAASVAGSGSTNAVGATAQQPGTSSRQSTAETRSRTSTAFTEDLSNMAASIPGSLNMSRRGSAGAEDDAEDQTIDPDEMSKKDPLATQVWKMYAKQRSQLPNGARMENLTWRMMAMTLRKKKEQEAPEAKQAQDAQSNPSRSHASSAHHSPTLSSKSAAGSRRSSESFPGEAFAGGFTAIKAEGADHVDPHACAASGSTAKGKTRFAEVVQQEEEERGRRGRSPRTPESTAPPAGAVDIVDWRMKSTSRSRSRSVSAMDVDWRGVSRSRSRAPARLDTIEDEGAVDGVNAFSRSAPNANAGSAFNFADLAAFDDTDAFGAFDSALDTDDFADLLKSNGQLGADGFQMPSAMNPGSAGNFDVGSAGPGSSKRTASAVRKAQIQTAFRKAAHTDLFGADLDAWYEAAEASSKAADAKKSSLDMASIGAANSFGAPFSTLDSIPGIGDFVGIAANQHPEYGFLPRLVRKTSFDHKVRDRSMSRGPRRDQLAAEAMNNRKRPFRDDLSPARPAIQVPITMDQRVAAGLSRNIASLGARGAGPSQLSNVPMSTFDFAVPHPGGMNHQQMPMGASAPLPGPNQRSNEVATDFDSLLETLALQAGTPLASPAGNLMAGTSASPQAAMGSGSGASPVTNTAGPGHAMVGNLPPGTQNPSDLEAIMNMFYNSDAGLGGPQPSFTHINPNQVFGGGPMDAMSGSLGNLTGSGDETSSTWTYSPSSSAPSNGATPPGLQQSQYQSSPLAGGYHREPQLAPETLGTGSSRSNASPSMQAIQKATALSEASRTKKMGRMPGGQGSAAGGPNGMHVRSVSGPGSGPSSGSGGNLKDLPSASSMATADPPTVCSNCHTTKTPLWRRDPEGQPLCNACGLFLKLHGVVRPLSLKTDVIKKRNRASGAQRADARGRGSISGGGANANIAPAGGHSGAGGSTAKNGAGAGAPPNSNAGQPGRNRANTNGSIAGIRTGNVPIAPAPNPPVSSPGSTGLSSSKVEMKRQRK</sequence>
<dbReference type="InterPro" id="IPR013860">
    <property type="entry name" value="AreA_GATA"/>
</dbReference>
<dbReference type="SUPFAM" id="SSF57716">
    <property type="entry name" value="Glucocorticoid receptor-like (DNA-binding domain)"/>
    <property type="match status" value="1"/>
</dbReference>
<dbReference type="Pfam" id="PF00320">
    <property type="entry name" value="GATA"/>
    <property type="match status" value="1"/>
</dbReference>
<dbReference type="GO" id="GO:0045944">
    <property type="term" value="P:positive regulation of transcription by RNA polymerase II"/>
    <property type="evidence" value="ECO:0007669"/>
    <property type="project" value="TreeGrafter"/>
</dbReference>
<dbReference type="PANTHER" id="PTHR10071:SF281">
    <property type="entry name" value="BOX A-BINDING FACTOR-RELATED"/>
    <property type="match status" value="1"/>
</dbReference>
<dbReference type="PRINTS" id="PR00619">
    <property type="entry name" value="GATAZNFINGER"/>
</dbReference>
<dbReference type="GO" id="GO:0000981">
    <property type="term" value="F:DNA-binding transcription factor activity, RNA polymerase II-specific"/>
    <property type="evidence" value="ECO:0007669"/>
    <property type="project" value="TreeGrafter"/>
</dbReference>
<feature type="region of interest" description="Disordered" evidence="9">
    <location>
        <begin position="1306"/>
        <end position="1412"/>
    </location>
</feature>
<keyword evidence="6" id="KW-0804">Transcription</keyword>
<keyword evidence="13" id="KW-1185">Reference proteome</keyword>
<feature type="compositionally biased region" description="Low complexity" evidence="9">
    <location>
        <begin position="169"/>
        <end position="186"/>
    </location>
</feature>
<dbReference type="EMBL" id="LK056681">
    <property type="protein sequence ID" value="CDU24849.1"/>
    <property type="molecule type" value="Genomic_DNA"/>
</dbReference>
<feature type="compositionally biased region" description="Low complexity" evidence="9">
    <location>
        <begin position="239"/>
        <end position="262"/>
    </location>
</feature>
<reference evidence="12" key="3">
    <citation type="submission" date="2014-06" db="EMBL/GenBank/DDBJ databases">
        <authorList>
            <person name="Berkman J.Paul."/>
        </authorList>
    </citation>
    <scope>NUCLEOTIDE SEQUENCE [LARGE SCALE GENOMIC DNA]</scope>
</reference>
<proteinExistence type="predicted"/>
<feature type="compositionally biased region" description="Low complexity" evidence="9">
    <location>
        <begin position="1126"/>
        <end position="1146"/>
    </location>
</feature>
<dbReference type="FunFam" id="3.30.50.10:FF:000007">
    <property type="entry name" value="Nitrogen regulatory AreA, N-terminal"/>
    <property type="match status" value="1"/>
</dbReference>
<feature type="compositionally biased region" description="Polar residues" evidence="9">
    <location>
        <begin position="74"/>
        <end position="87"/>
    </location>
</feature>
<feature type="compositionally biased region" description="Low complexity" evidence="9">
    <location>
        <begin position="1394"/>
        <end position="1403"/>
    </location>
</feature>
<dbReference type="OrthoDB" id="515401at2759"/>
<evidence type="ECO:0000256" key="5">
    <source>
        <dbReference type="ARBA" id="ARBA00023015"/>
    </source>
</evidence>
<feature type="compositionally biased region" description="Low complexity" evidence="9">
    <location>
        <begin position="1344"/>
        <end position="1364"/>
    </location>
</feature>
<feature type="region of interest" description="Disordered" evidence="9">
    <location>
        <begin position="1106"/>
        <end position="1259"/>
    </location>
</feature>
<protein>
    <submittedName>
        <fullName evidence="11">Related to transcription factor ScGATA-6</fullName>
    </submittedName>
</protein>
<name>A0A0F7SCC4_9BASI</name>
<feature type="compositionally biased region" description="Polar residues" evidence="9">
    <location>
        <begin position="1147"/>
        <end position="1157"/>
    </location>
</feature>
<keyword evidence="5" id="KW-0805">Transcription regulation</keyword>
<feature type="compositionally biased region" description="Gly residues" evidence="9">
    <location>
        <begin position="1229"/>
        <end position="1239"/>
    </location>
</feature>
<evidence type="ECO:0000313" key="11">
    <source>
        <dbReference type="EMBL" id="CDU24849.1"/>
    </source>
</evidence>
<feature type="compositionally biased region" description="Polar residues" evidence="9">
    <location>
        <begin position="298"/>
        <end position="308"/>
    </location>
</feature>
<feature type="compositionally biased region" description="Polar residues" evidence="9">
    <location>
        <begin position="110"/>
        <end position="147"/>
    </location>
</feature>
<dbReference type="CDD" id="cd00202">
    <property type="entry name" value="ZnF_GATA"/>
    <property type="match status" value="1"/>
</dbReference>
<feature type="compositionally biased region" description="Acidic residues" evidence="9">
    <location>
        <begin position="486"/>
        <end position="498"/>
    </location>
</feature>
<evidence type="ECO:0000256" key="9">
    <source>
        <dbReference type="SAM" id="MobiDB-lite"/>
    </source>
</evidence>
<dbReference type="InterPro" id="IPR039355">
    <property type="entry name" value="Transcription_factor_GATA"/>
</dbReference>
<feature type="region of interest" description="Disordered" evidence="9">
    <location>
        <begin position="1"/>
        <end position="23"/>
    </location>
</feature>
<dbReference type="GO" id="GO:0005634">
    <property type="term" value="C:nucleus"/>
    <property type="evidence" value="ECO:0007669"/>
    <property type="project" value="UniProtKB-SubCell"/>
</dbReference>
<evidence type="ECO:0000256" key="6">
    <source>
        <dbReference type="ARBA" id="ARBA00023163"/>
    </source>
</evidence>
<evidence type="ECO:0000256" key="2">
    <source>
        <dbReference type="ARBA" id="ARBA00022723"/>
    </source>
</evidence>
<feature type="region of interest" description="Disordered" evidence="9">
    <location>
        <begin position="74"/>
        <end position="206"/>
    </location>
</feature>
<accession>A0A0F7SCC4</accession>
<evidence type="ECO:0000256" key="7">
    <source>
        <dbReference type="ARBA" id="ARBA00023242"/>
    </source>
</evidence>
<reference evidence="11" key="1">
    <citation type="submission" date="2014-06" db="EMBL/GenBank/DDBJ databases">
        <authorList>
            <person name="Ju J."/>
            <person name="Zhang J."/>
        </authorList>
    </citation>
    <scope>NUCLEOTIDE SEQUENCE</scope>
    <source>
        <strain evidence="11">SscI8</strain>
    </source>
</reference>
<feature type="compositionally biased region" description="Low complexity" evidence="9">
    <location>
        <begin position="444"/>
        <end position="459"/>
    </location>
</feature>
<dbReference type="PROSITE" id="PS50114">
    <property type="entry name" value="GATA_ZN_FINGER_2"/>
    <property type="match status" value="1"/>
</dbReference>
<dbReference type="SMART" id="SM00401">
    <property type="entry name" value="ZnF_GATA"/>
    <property type="match status" value="1"/>
</dbReference>
<dbReference type="PROSITE" id="PS00344">
    <property type="entry name" value="GATA_ZN_FINGER_1"/>
    <property type="match status" value="1"/>
</dbReference>
<dbReference type="EMBL" id="CCFA01004500">
    <property type="protein sequence ID" value="CDW99289.1"/>
    <property type="molecule type" value="Genomic_DNA"/>
</dbReference>
<dbReference type="GO" id="GO:0000122">
    <property type="term" value="P:negative regulation of transcription by RNA polymerase II"/>
    <property type="evidence" value="ECO:0007669"/>
    <property type="project" value="TreeGrafter"/>
</dbReference>
<dbReference type="GO" id="GO:0000978">
    <property type="term" value="F:RNA polymerase II cis-regulatory region sequence-specific DNA binding"/>
    <property type="evidence" value="ECO:0007669"/>
    <property type="project" value="TreeGrafter"/>
</dbReference>
<dbReference type="InterPro" id="IPR000679">
    <property type="entry name" value="Znf_GATA"/>
</dbReference>
<evidence type="ECO:0000313" key="13">
    <source>
        <dbReference type="Proteomes" id="UP000242770"/>
    </source>
</evidence>
<feature type="region of interest" description="Disordered" evidence="9">
    <location>
        <begin position="533"/>
        <end position="593"/>
    </location>
</feature>
<feature type="region of interest" description="Disordered" evidence="9">
    <location>
        <begin position="222"/>
        <end position="506"/>
    </location>
</feature>
<keyword evidence="2" id="KW-0479">Metal-binding</keyword>
<feature type="domain" description="GATA-type" evidence="10">
    <location>
        <begin position="1253"/>
        <end position="1306"/>
    </location>
</feature>
<dbReference type="Proteomes" id="UP000242770">
    <property type="component" value="Unassembled WGS sequence"/>
</dbReference>
<gene>
    <name evidence="12" type="primary">SSCI73800.1</name>
    <name evidence="11" type="ORF">SPSC_04682</name>
</gene>
<dbReference type="Gene3D" id="3.30.50.10">
    <property type="entry name" value="Erythroid Transcription Factor GATA-1, subunit A"/>
    <property type="match status" value="1"/>
</dbReference>
<feature type="compositionally biased region" description="Polar residues" evidence="9">
    <location>
        <begin position="1174"/>
        <end position="1190"/>
    </location>
</feature>
<evidence type="ECO:0000313" key="12">
    <source>
        <dbReference type="EMBL" id="CDW99289.1"/>
    </source>
</evidence>
<feature type="compositionally biased region" description="Gly residues" evidence="9">
    <location>
        <begin position="1207"/>
        <end position="1219"/>
    </location>
</feature>
<comment type="subcellular location">
    <subcellularLocation>
        <location evidence="1">Nucleus</location>
    </subcellularLocation>
</comment>
<evidence type="ECO:0000256" key="1">
    <source>
        <dbReference type="ARBA" id="ARBA00004123"/>
    </source>
</evidence>
<reference evidence="13" key="2">
    <citation type="submission" date="2014-06" db="EMBL/GenBank/DDBJ databases">
        <authorList>
            <person name="Berkman P.J."/>
        </authorList>
    </citation>
    <scope>NUCLEOTIDE SEQUENCE [LARGE SCALE GENOMIC DNA]</scope>
</reference>
<feature type="compositionally biased region" description="Polar residues" evidence="9">
    <location>
        <begin position="1115"/>
        <end position="1125"/>
    </location>
</feature>
<feature type="compositionally biased region" description="Low complexity" evidence="9">
    <location>
        <begin position="363"/>
        <end position="387"/>
    </location>
</feature>
<dbReference type="InterPro" id="IPR013088">
    <property type="entry name" value="Znf_NHR/GATA"/>
</dbReference>
<organism evidence="12 13">
    <name type="scientific">Sporisorium scitamineum</name>
    <dbReference type="NCBI Taxonomy" id="49012"/>
    <lineage>
        <taxon>Eukaryota</taxon>
        <taxon>Fungi</taxon>
        <taxon>Dikarya</taxon>
        <taxon>Basidiomycota</taxon>
        <taxon>Ustilaginomycotina</taxon>
        <taxon>Ustilaginomycetes</taxon>
        <taxon>Ustilaginales</taxon>
        <taxon>Ustilaginaceae</taxon>
        <taxon>Sporisorium</taxon>
    </lineage>
</organism>
<keyword evidence="7" id="KW-0539">Nucleus</keyword>
<keyword evidence="4" id="KW-0862">Zinc</keyword>
<feature type="region of interest" description="Disordered" evidence="9">
    <location>
        <begin position="612"/>
        <end position="657"/>
    </location>
</feature>
<dbReference type="STRING" id="49012.A0A0F7SCC4"/>
<evidence type="ECO:0000256" key="8">
    <source>
        <dbReference type="PROSITE-ProRule" id="PRU00094"/>
    </source>
</evidence>
<dbReference type="GO" id="GO:0008270">
    <property type="term" value="F:zinc ion binding"/>
    <property type="evidence" value="ECO:0007669"/>
    <property type="project" value="UniProtKB-KW"/>
</dbReference>
<feature type="region of interest" description="Disordered" evidence="9">
    <location>
        <begin position="1034"/>
        <end position="1072"/>
    </location>
</feature>
<feature type="compositionally biased region" description="Low complexity" evidence="9">
    <location>
        <begin position="409"/>
        <end position="431"/>
    </location>
</feature>